<evidence type="ECO:0000256" key="8">
    <source>
        <dbReference type="ARBA" id="ARBA00041117"/>
    </source>
</evidence>
<evidence type="ECO:0000256" key="9">
    <source>
        <dbReference type="SAM" id="Phobius"/>
    </source>
</evidence>
<evidence type="ECO:0000256" key="5">
    <source>
        <dbReference type="ARBA" id="ARBA00023055"/>
    </source>
</evidence>
<evidence type="ECO:0000256" key="6">
    <source>
        <dbReference type="ARBA" id="ARBA00023136"/>
    </source>
</evidence>
<reference evidence="11" key="1">
    <citation type="submission" date="2016-05" db="EMBL/GenBank/DDBJ databases">
        <title>Comparative genomics of biotechnologically important yeasts.</title>
        <authorList>
            <consortium name="DOE Joint Genome Institute"/>
            <person name="Riley R."/>
            <person name="Haridas S."/>
            <person name="Wolfe K.H."/>
            <person name="Lopes M.R."/>
            <person name="Hittinger C.T."/>
            <person name="Goker M."/>
            <person name="Salamov A."/>
            <person name="Wisecaver J."/>
            <person name="Long T.M."/>
            <person name="Aerts A.L."/>
            <person name="Barry K."/>
            <person name="Choi C."/>
            <person name="Clum A."/>
            <person name="Coughlan A.Y."/>
            <person name="Deshpande S."/>
            <person name="Douglass A.P."/>
            <person name="Hanson S.J."/>
            <person name="Klenk H.-P."/>
            <person name="Labutti K."/>
            <person name="Lapidus A."/>
            <person name="Lindquist E."/>
            <person name="Lipzen A."/>
            <person name="Meier-Kolthoff J.P."/>
            <person name="Ohm R.A."/>
            <person name="Otillar R.P."/>
            <person name="Pangilinan J."/>
            <person name="Peng Y."/>
            <person name="Rokas A."/>
            <person name="Rosa C.A."/>
            <person name="Scheuner C."/>
            <person name="Sibirny A.A."/>
            <person name="Slot J.C."/>
            <person name="Stielow J.B."/>
            <person name="Sun H."/>
            <person name="Kurtzman C.P."/>
            <person name="Blackwell M."/>
            <person name="Grigoriev I.V."/>
            <person name="Jeffries T.W."/>
        </authorList>
    </citation>
    <scope>NUCLEOTIDE SEQUENCE [LARGE SCALE GENOMIC DNA]</scope>
    <source>
        <strain evidence="11">NRRL Y-12698</strain>
    </source>
</reference>
<dbReference type="Pfam" id="PF04479">
    <property type="entry name" value="RTA1"/>
    <property type="match status" value="1"/>
</dbReference>
<keyword evidence="5" id="KW-0445">Lipid transport</keyword>
<dbReference type="AlphaFoldDB" id="A0A1E3QTA7"/>
<proteinExistence type="inferred from homology"/>
<protein>
    <recommendedName>
        <fullName evidence="8">Sphingoid long-chain base transporter RSB1</fullName>
    </recommendedName>
</protein>
<dbReference type="EMBL" id="KV454428">
    <property type="protein sequence ID" value="ODQ80936.1"/>
    <property type="molecule type" value="Genomic_DNA"/>
</dbReference>
<evidence type="ECO:0000256" key="1">
    <source>
        <dbReference type="ARBA" id="ARBA00004651"/>
    </source>
</evidence>
<dbReference type="GO" id="GO:0006869">
    <property type="term" value="P:lipid transport"/>
    <property type="evidence" value="ECO:0007669"/>
    <property type="project" value="UniProtKB-KW"/>
</dbReference>
<keyword evidence="5" id="KW-0813">Transport</keyword>
<gene>
    <name evidence="10" type="ORF">BABINDRAFT_118266</name>
</gene>
<dbReference type="GO" id="GO:0000324">
    <property type="term" value="C:fungal-type vacuole"/>
    <property type="evidence" value="ECO:0007669"/>
    <property type="project" value="TreeGrafter"/>
</dbReference>
<dbReference type="OrthoDB" id="3358017at2759"/>
<dbReference type="GeneID" id="30144762"/>
<comment type="similarity">
    <text evidence="2">Belongs to the lipid-translocating exporter (LTE) (TC 9.A.26.1) family.</text>
</comment>
<evidence type="ECO:0000313" key="10">
    <source>
        <dbReference type="EMBL" id="ODQ80936.1"/>
    </source>
</evidence>
<comment type="function">
    <text evidence="7">Catalyzes the ATP-dependent translocation of sphingoid long-chain bases (LCBs) from the cytoplasmic site toward the extracytoplasmic side of the membrane (flip-flop). Involved in the establishment of the functional lipid asymmetry of the plasma membrane. Regulates intracellular levels of LCBs, sphingolipid precursors that are growth inhibitory at increased levels.</text>
</comment>
<evidence type="ECO:0000256" key="2">
    <source>
        <dbReference type="ARBA" id="ARBA00009969"/>
    </source>
</evidence>
<name>A0A1E3QTA7_9ASCO</name>
<evidence type="ECO:0000256" key="7">
    <source>
        <dbReference type="ARBA" id="ARBA00037472"/>
    </source>
</evidence>
<keyword evidence="11" id="KW-1185">Reference proteome</keyword>
<dbReference type="InterPro" id="IPR007568">
    <property type="entry name" value="RTA1"/>
</dbReference>
<feature type="transmembrane region" description="Helical" evidence="9">
    <location>
        <begin position="38"/>
        <end position="61"/>
    </location>
</feature>
<accession>A0A1E3QTA7</accession>
<evidence type="ECO:0000256" key="3">
    <source>
        <dbReference type="ARBA" id="ARBA00022692"/>
    </source>
</evidence>
<dbReference type="PANTHER" id="PTHR31465:SF9">
    <property type="entry name" value="SPHINGOID LONG-CHAIN BASE TRANSPORTER RSB1"/>
    <property type="match status" value="1"/>
</dbReference>
<organism evidence="10 11">
    <name type="scientific">Babjeviella inositovora NRRL Y-12698</name>
    <dbReference type="NCBI Taxonomy" id="984486"/>
    <lineage>
        <taxon>Eukaryota</taxon>
        <taxon>Fungi</taxon>
        <taxon>Dikarya</taxon>
        <taxon>Ascomycota</taxon>
        <taxon>Saccharomycotina</taxon>
        <taxon>Pichiomycetes</taxon>
        <taxon>Serinales incertae sedis</taxon>
        <taxon>Babjeviella</taxon>
    </lineage>
</organism>
<dbReference type="STRING" id="984486.A0A1E3QTA7"/>
<dbReference type="Proteomes" id="UP000094336">
    <property type="component" value="Unassembled WGS sequence"/>
</dbReference>
<evidence type="ECO:0000313" key="11">
    <source>
        <dbReference type="Proteomes" id="UP000094336"/>
    </source>
</evidence>
<dbReference type="PANTHER" id="PTHR31465">
    <property type="entry name" value="PROTEIN RTA1-RELATED"/>
    <property type="match status" value="1"/>
</dbReference>
<dbReference type="RefSeq" id="XP_018986264.1">
    <property type="nucleotide sequence ID" value="XM_019126908.1"/>
</dbReference>
<comment type="subcellular location">
    <subcellularLocation>
        <location evidence="1">Cell membrane</location>
        <topology evidence="1">Multi-pass membrane protein</topology>
    </subcellularLocation>
</comment>
<dbReference type="GO" id="GO:0005886">
    <property type="term" value="C:plasma membrane"/>
    <property type="evidence" value="ECO:0007669"/>
    <property type="project" value="UniProtKB-SubCell"/>
</dbReference>
<sequence length="248" mass="27209">MIIAICCVLTALHYILDISVIVYDQQFSILKYICYTQIFVTSDLVTAIHLAIGVGLTYSALSGGYSTHLDTHLLVAGLAFKVCSLSVCIILWLIFLRRVFQASELVEPGYKPIFQHLSSISAMKMFPRYASVGIICIYVCAIFGVVKFAQGWIGYLMVTGPCFLVLDAGMVAITGVVISFPGAYPRIVVGCDISVKDDEWVFSVLGKDTGKIGNLAEFLPGGVPSWYLPWTCLDPYSLNCVSLFYHIA</sequence>
<feature type="transmembrane region" description="Helical" evidence="9">
    <location>
        <begin position="73"/>
        <end position="95"/>
    </location>
</feature>
<evidence type="ECO:0000256" key="4">
    <source>
        <dbReference type="ARBA" id="ARBA00022989"/>
    </source>
</evidence>
<keyword evidence="3 9" id="KW-0812">Transmembrane</keyword>
<keyword evidence="6 9" id="KW-0472">Membrane</keyword>
<feature type="transmembrane region" description="Helical" evidence="9">
    <location>
        <begin position="126"/>
        <end position="146"/>
    </location>
</feature>
<keyword evidence="4 9" id="KW-1133">Transmembrane helix</keyword>